<keyword evidence="4" id="KW-0963">Cytoplasm</keyword>
<evidence type="ECO:0000256" key="2">
    <source>
        <dbReference type="ARBA" id="ARBA00008456"/>
    </source>
</evidence>
<evidence type="ECO:0000256" key="5">
    <source>
        <dbReference type="ARBA" id="ARBA00022801"/>
    </source>
</evidence>
<dbReference type="AlphaFoldDB" id="A0A6L2JM49"/>
<dbReference type="Gene3D" id="2.30.130.40">
    <property type="entry name" value="LON domain-like"/>
    <property type="match status" value="1"/>
</dbReference>
<dbReference type="Pfam" id="PF02190">
    <property type="entry name" value="LON_substr_bdg"/>
    <property type="match status" value="1"/>
</dbReference>
<dbReference type="InterPro" id="IPR003111">
    <property type="entry name" value="Lon_prtase_N"/>
</dbReference>
<dbReference type="InterPro" id="IPR042946">
    <property type="entry name" value="CMBL"/>
</dbReference>
<evidence type="ECO:0000313" key="7">
    <source>
        <dbReference type="EMBL" id="GEU36955.1"/>
    </source>
</evidence>
<evidence type="ECO:0000259" key="6">
    <source>
        <dbReference type="PROSITE" id="PS51787"/>
    </source>
</evidence>
<dbReference type="Gene3D" id="3.40.50.1820">
    <property type="entry name" value="alpha/beta hydrolase"/>
    <property type="match status" value="1"/>
</dbReference>
<dbReference type="GO" id="GO:0016787">
    <property type="term" value="F:hydrolase activity"/>
    <property type="evidence" value="ECO:0007669"/>
    <property type="project" value="UniProtKB-KW"/>
</dbReference>
<keyword evidence="5" id="KW-0378">Hydrolase</keyword>
<organism evidence="7">
    <name type="scientific">Tanacetum cinerariifolium</name>
    <name type="common">Dalmatian daisy</name>
    <name type="synonym">Chrysanthemum cinerariifolium</name>
    <dbReference type="NCBI Taxonomy" id="118510"/>
    <lineage>
        <taxon>Eukaryota</taxon>
        <taxon>Viridiplantae</taxon>
        <taxon>Streptophyta</taxon>
        <taxon>Embryophyta</taxon>
        <taxon>Tracheophyta</taxon>
        <taxon>Spermatophyta</taxon>
        <taxon>Magnoliopsida</taxon>
        <taxon>eudicotyledons</taxon>
        <taxon>Gunneridae</taxon>
        <taxon>Pentapetalae</taxon>
        <taxon>asterids</taxon>
        <taxon>campanulids</taxon>
        <taxon>Asterales</taxon>
        <taxon>Asteraceae</taxon>
        <taxon>Asteroideae</taxon>
        <taxon>Anthemideae</taxon>
        <taxon>Anthemidinae</taxon>
        <taxon>Tanacetum</taxon>
    </lineage>
</organism>
<comment type="caution">
    <text evidence="7">The sequence shown here is derived from an EMBL/GenBank/DDBJ whole genome shotgun (WGS) entry which is preliminary data.</text>
</comment>
<reference evidence="7" key="1">
    <citation type="journal article" date="2019" name="Sci. Rep.">
        <title>Draft genome of Tanacetum cinerariifolium, the natural source of mosquito coil.</title>
        <authorList>
            <person name="Yamashiro T."/>
            <person name="Shiraishi A."/>
            <person name="Satake H."/>
            <person name="Nakayama K."/>
        </authorList>
    </citation>
    <scope>NUCLEOTIDE SEQUENCE</scope>
</reference>
<dbReference type="Pfam" id="PF01738">
    <property type="entry name" value="DLH"/>
    <property type="match status" value="1"/>
</dbReference>
<protein>
    <recommendedName>
        <fullName evidence="3">Carboxymethylenebutenolidase homolog</fullName>
    </recommendedName>
</protein>
<sequence length="617" mass="67861">MSCCINKPFTPTSIATAAVTTSSLLISNITCNSSRTKRRRGSVGYKTHLVNWVCNNGVGLNKKKTSGFVACAGLLELPLLPFPSDQVLVPSETKTLHLFEARYLKLLDECLFKKKKLFVHFVLDPIVVSSTSTETSFAARYGCLVVIDKVEQLDVGALVTIRGIGRVTLVKFAKSEPFLEGVVLPLQDNVPQNGSEISSKVLELKEALNGLNSLEIKLKAGKDEPLQTQTTNSLEWALKEPSLDCEESFIPSFAERVSFAALQNMSGSTQSEMLKLQEEKLKAMDMKETEERLEFSLSFVKNREEPEPEMGLTSAIFMASAVATSSNFVLKPQLAALSSHLHISKICNLSFNRCLRPSLRRERCRRLCCSQVQIQDDTDEEACELVNGVELSIGEGSDSVAAYLLTAVKNNNGIGILLLSDIFGFEDSSTRDFAYRIACNGYNVLLPDLFNGDPWQKDRPMSSFDPWLATHTQTAKKSITTSIKWMVDEFIAAGSSKKFGIVGFCFGGGKVVDVLSEDHNDYFALGVSFYGTRIQPSVAAKIKVPVLYITGDQDPLCSVQVLEDIKGDNVGGSRVVVFKGRGHGFAHRPASAEDDQDAEEAFTIMRNWLHNGLVVEK</sequence>
<gene>
    <name evidence="7" type="ORF">Tci_008933</name>
</gene>
<dbReference type="GO" id="GO:0009507">
    <property type="term" value="C:chloroplast"/>
    <property type="evidence" value="ECO:0007669"/>
    <property type="project" value="TreeGrafter"/>
</dbReference>
<dbReference type="SMART" id="SM00464">
    <property type="entry name" value="LON"/>
    <property type="match status" value="1"/>
</dbReference>
<dbReference type="PROSITE" id="PS51787">
    <property type="entry name" value="LON_N"/>
    <property type="match status" value="1"/>
</dbReference>
<dbReference type="EMBL" id="BKCJ010000870">
    <property type="protein sequence ID" value="GEU36955.1"/>
    <property type="molecule type" value="Genomic_DNA"/>
</dbReference>
<dbReference type="SUPFAM" id="SSF53474">
    <property type="entry name" value="alpha/beta-Hydrolases"/>
    <property type="match status" value="1"/>
</dbReference>
<proteinExistence type="inferred from homology"/>
<comment type="similarity">
    <text evidence="2">Belongs to the dienelactone hydrolase family.</text>
</comment>
<evidence type="ECO:0000256" key="4">
    <source>
        <dbReference type="ARBA" id="ARBA00022490"/>
    </source>
</evidence>
<dbReference type="SUPFAM" id="SSF88697">
    <property type="entry name" value="PUA domain-like"/>
    <property type="match status" value="1"/>
</dbReference>
<evidence type="ECO:0000256" key="1">
    <source>
        <dbReference type="ARBA" id="ARBA00004514"/>
    </source>
</evidence>
<dbReference type="InterPro" id="IPR002925">
    <property type="entry name" value="Dienelactn_hydro"/>
</dbReference>
<dbReference type="PANTHER" id="PTHR46812:SF1">
    <property type="entry name" value="CARBOXYMETHYLENEBUTENOLIDASE HOMOLOG"/>
    <property type="match status" value="1"/>
</dbReference>
<dbReference type="InterPro" id="IPR046336">
    <property type="entry name" value="Lon_prtase_N_sf"/>
</dbReference>
<dbReference type="InterPro" id="IPR015947">
    <property type="entry name" value="PUA-like_sf"/>
</dbReference>
<dbReference type="InterPro" id="IPR029058">
    <property type="entry name" value="AB_hydrolase_fold"/>
</dbReference>
<name>A0A6L2JM49_TANCI</name>
<dbReference type="GO" id="GO:0005829">
    <property type="term" value="C:cytosol"/>
    <property type="evidence" value="ECO:0007669"/>
    <property type="project" value="UniProtKB-SubCell"/>
</dbReference>
<evidence type="ECO:0000256" key="3">
    <source>
        <dbReference type="ARBA" id="ARBA00014180"/>
    </source>
</evidence>
<dbReference type="PANTHER" id="PTHR46812">
    <property type="entry name" value="CARBOXYMETHYLENEBUTENOLIDASE HOMOLOG"/>
    <property type="match status" value="1"/>
</dbReference>
<feature type="domain" description="Lon N-terminal" evidence="6">
    <location>
        <begin position="77"/>
        <end position="304"/>
    </location>
</feature>
<accession>A0A6L2JM49</accession>
<comment type="subcellular location">
    <subcellularLocation>
        <location evidence="1">Cytoplasm</location>
        <location evidence="1">Cytosol</location>
    </subcellularLocation>
</comment>